<accession>A0A5J4VVP8</accession>
<name>A0A5J4VVP8_9EUKA</name>
<reference evidence="1 2" key="1">
    <citation type="submission" date="2019-03" db="EMBL/GenBank/DDBJ databases">
        <title>Single cell metagenomics reveals metabolic interactions within the superorganism composed of flagellate Streblomastix strix and complex community of Bacteroidetes bacteria on its surface.</title>
        <authorList>
            <person name="Treitli S.C."/>
            <person name="Kolisko M."/>
            <person name="Husnik F."/>
            <person name="Keeling P."/>
            <person name="Hampl V."/>
        </authorList>
    </citation>
    <scope>NUCLEOTIDE SEQUENCE [LARGE SCALE GENOMIC DNA]</scope>
    <source>
        <strain evidence="1">ST1C</strain>
    </source>
</reference>
<organism evidence="1 2">
    <name type="scientific">Streblomastix strix</name>
    <dbReference type="NCBI Taxonomy" id="222440"/>
    <lineage>
        <taxon>Eukaryota</taxon>
        <taxon>Metamonada</taxon>
        <taxon>Preaxostyla</taxon>
        <taxon>Oxymonadida</taxon>
        <taxon>Streblomastigidae</taxon>
        <taxon>Streblomastix</taxon>
    </lineage>
</organism>
<protein>
    <submittedName>
        <fullName evidence="1">Uncharacterized protein</fullName>
    </submittedName>
</protein>
<dbReference type="EMBL" id="SNRW01004760">
    <property type="protein sequence ID" value="KAA6386540.1"/>
    <property type="molecule type" value="Genomic_DNA"/>
</dbReference>
<evidence type="ECO:0000313" key="2">
    <source>
        <dbReference type="Proteomes" id="UP000324800"/>
    </source>
</evidence>
<dbReference type="AlphaFoldDB" id="A0A5J4VVP8"/>
<comment type="caution">
    <text evidence="1">The sequence shown here is derived from an EMBL/GenBank/DDBJ whole genome shotgun (WGS) entry which is preliminary data.</text>
</comment>
<dbReference type="Proteomes" id="UP000324800">
    <property type="component" value="Unassembled WGS sequence"/>
</dbReference>
<proteinExistence type="predicted"/>
<evidence type="ECO:0000313" key="1">
    <source>
        <dbReference type="EMBL" id="KAA6386540.1"/>
    </source>
</evidence>
<sequence>MNTYSDSPSRYELKQNYPADGSDKQFNIIFINDGISAHIMQISDVEALTVFRYCNICHRQAFRIKDPNLQKLIEDKYKEYLVEAAQYKNTIGLLEYMVDMLTNISIAQCANAIKYAICYSNFEINENYNYESTDKSIEITQNYWRAKVDSYIEQDSKKIYSRINDATLVTQDLRGRIVLHLIGQIISQVIQKTMRFHAVYIAIDEGCQLLNYGIIGGLSNEMHRYNIAGETKINHFEYNKKKKRLFS</sequence>
<gene>
    <name evidence="1" type="ORF">EZS28_017932</name>
</gene>